<dbReference type="Proteomes" id="UP000593560">
    <property type="component" value="Unassembled WGS sequence"/>
</dbReference>
<organism evidence="2 3">
    <name type="scientific">Gossypium harknessii</name>
    <dbReference type="NCBI Taxonomy" id="34285"/>
    <lineage>
        <taxon>Eukaryota</taxon>
        <taxon>Viridiplantae</taxon>
        <taxon>Streptophyta</taxon>
        <taxon>Embryophyta</taxon>
        <taxon>Tracheophyta</taxon>
        <taxon>Spermatophyta</taxon>
        <taxon>Magnoliopsida</taxon>
        <taxon>eudicotyledons</taxon>
        <taxon>Gunneridae</taxon>
        <taxon>Pentapetalae</taxon>
        <taxon>rosids</taxon>
        <taxon>malvids</taxon>
        <taxon>Malvales</taxon>
        <taxon>Malvaceae</taxon>
        <taxon>Malvoideae</taxon>
        <taxon>Gossypium</taxon>
    </lineage>
</organism>
<dbReference type="InterPro" id="IPR002156">
    <property type="entry name" value="RNaseH_domain"/>
</dbReference>
<dbReference type="AlphaFoldDB" id="A0A7J9IFY0"/>
<evidence type="ECO:0000259" key="1">
    <source>
        <dbReference type="Pfam" id="PF13456"/>
    </source>
</evidence>
<dbReference type="GO" id="GO:0003676">
    <property type="term" value="F:nucleic acid binding"/>
    <property type="evidence" value="ECO:0007669"/>
    <property type="project" value="InterPro"/>
</dbReference>
<feature type="domain" description="RNase H type-1" evidence="1">
    <location>
        <begin position="184"/>
        <end position="264"/>
    </location>
</feature>
<keyword evidence="3" id="KW-1185">Reference proteome</keyword>
<dbReference type="GO" id="GO:0004523">
    <property type="term" value="F:RNA-DNA hybrid ribonuclease activity"/>
    <property type="evidence" value="ECO:0007669"/>
    <property type="project" value="InterPro"/>
</dbReference>
<dbReference type="InterPro" id="IPR036397">
    <property type="entry name" value="RNaseH_sf"/>
</dbReference>
<comment type="caution">
    <text evidence="2">The sequence shown here is derived from an EMBL/GenBank/DDBJ whole genome shotgun (WGS) entry which is preliminary data.</text>
</comment>
<dbReference type="SUPFAM" id="SSF53098">
    <property type="entry name" value="Ribonuclease H-like"/>
    <property type="match status" value="1"/>
</dbReference>
<proteinExistence type="predicted"/>
<dbReference type="CDD" id="cd06222">
    <property type="entry name" value="RNase_H_like"/>
    <property type="match status" value="1"/>
</dbReference>
<reference evidence="2 3" key="1">
    <citation type="journal article" date="2019" name="Genome Biol. Evol.">
        <title>Insights into the evolution of the New World diploid cottons (Gossypium, subgenus Houzingenia) based on genome sequencing.</title>
        <authorList>
            <person name="Grover C.E."/>
            <person name="Arick M.A. 2nd"/>
            <person name="Thrash A."/>
            <person name="Conover J.L."/>
            <person name="Sanders W.S."/>
            <person name="Peterson D.G."/>
            <person name="Frelichowski J.E."/>
            <person name="Scheffler J.A."/>
            <person name="Scheffler B.E."/>
            <person name="Wendel J.F."/>
        </authorList>
    </citation>
    <scope>NUCLEOTIDE SEQUENCE [LARGE SCALE GENOMIC DNA]</scope>
    <source>
        <strain evidence="2">0</strain>
        <tissue evidence="2">Leaf</tissue>
    </source>
</reference>
<dbReference type="InterPro" id="IPR053151">
    <property type="entry name" value="RNase_H-like"/>
</dbReference>
<evidence type="ECO:0000313" key="2">
    <source>
        <dbReference type="EMBL" id="MBA0820095.1"/>
    </source>
</evidence>
<dbReference type="EMBL" id="JABFAD010333252">
    <property type="protein sequence ID" value="MBA0820095.1"/>
    <property type="molecule type" value="Genomic_DNA"/>
</dbReference>
<protein>
    <recommendedName>
        <fullName evidence="1">RNase H type-1 domain-containing protein</fullName>
    </recommendedName>
</protein>
<accession>A0A7J9IFY0</accession>
<dbReference type="OrthoDB" id="1002501at2759"/>
<dbReference type="Gene3D" id="3.30.420.10">
    <property type="entry name" value="Ribonuclease H-like superfamily/Ribonuclease H"/>
    <property type="match status" value="1"/>
</dbReference>
<gene>
    <name evidence="2" type="ORF">Gohar_019709</name>
</gene>
<sequence>MIGDALEFQEVEDLGTYNDVGKISVVGNTELLYAINYDNYRYLKVANFLDPDGCWKWSLLERYFNRELFEQIAACHLPNDTLAECVSRFFSLDLAEWVNSNLRGEFQVGSDGDESWIYFAVIEKVEEMVSSTKCFAEHVIETSQKGSRTRDSQVDMERWCLPNHGWIKINTDGAANRNKNWLAAGELWAILHRLEIGETRGYTKVIVEFYCMVVVDMIKECSESTPSMTIVRKIKEVTRQISIVKYQFMNRENNLVADWLAKSCLSNDVNLVYIDAPTPRIRRLLLDDKLGKHHVRIN</sequence>
<dbReference type="Pfam" id="PF13456">
    <property type="entry name" value="RVT_3"/>
    <property type="match status" value="1"/>
</dbReference>
<dbReference type="InterPro" id="IPR012337">
    <property type="entry name" value="RNaseH-like_sf"/>
</dbReference>
<dbReference type="PANTHER" id="PTHR47723:SF19">
    <property type="entry name" value="POLYNUCLEOTIDYL TRANSFERASE, RIBONUCLEASE H-LIKE SUPERFAMILY PROTEIN"/>
    <property type="match status" value="1"/>
</dbReference>
<dbReference type="PANTHER" id="PTHR47723">
    <property type="entry name" value="OS05G0353850 PROTEIN"/>
    <property type="match status" value="1"/>
</dbReference>
<evidence type="ECO:0000313" key="3">
    <source>
        <dbReference type="Proteomes" id="UP000593560"/>
    </source>
</evidence>
<dbReference type="InterPro" id="IPR044730">
    <property type="entry name" value="RNase_H-like_dom_plant"/>
</dbReference>
<name>A0A7J9IFY0_9ROSI</name>